<organism evidence="2 3">
    <name type="scientific">Kwoniella europaea PYCC6329</name>
    <dbReference type="NCBI Taxonomy" id="1423913"/>
    <lineage>
        <taxon>Eukaryota</taxon>
        <taxon>Fungi</taxon>
        <taxon>Dikarya</taxon>
        <taxon>Basidiomycota</taxon>
        <taxon>Agaricomycotina</taxon>
        <taxon>Tremellomycetes</taxon>
        <taxon>Tremellales</taxon>
        <taxon>Cryptococcaceae</taxon>
        <taxon>Kwoniella</taxon>
    </lineage>
</organism>
<feature type="compositionally biased region" description="Polar residues" evidence="1">
    <location>
        <begin position="1"/>
        <end position="17"/>
    </location>
</feature>
<feature type="region of interest" description="Disordered" evidence="1">
    <location>
        <begin position="1"/>
        <end position="30"/>
    </location>
</feature>
<dbReference type="AlphaFoldDB" id="A0AAX4KVD0"/>
<gene>
    <name evidence="2" type="ORF">V865_008542</name>
</gene>
<reference evidence="2 3" key="1">
    <citation type="submission" date="2024-01" db="EMBL/GenBank/DDBJ databases">
        <title>Comparative genomics of Cryptococcus and Kwoniella reveals pathogenesis evolution and contrasting modes of karyotype evolution via chromosome fusion or intercentromeric recombination.</title>
        <authorList>
            <person name="Coelho M.A."/>
            <person name="David-Palma M."/>
            <person name="Shea T."/>
            <person name="Bowers K."/>
            <person name="McGinley-Smith S."/>
            <person name="Mohammad A.W."/>
            <person name="Gnirke A."/>
            <person name="Yurkov A.M."/>
            <person name="Nowrousian M."/>
            <person name="Sun S."/>
            <person name="Cuomo C.A."/>
            <person name="Heitman J."/>
        </authorList>
    </citation>
    <scope>NUCLEOTIDE SEQUENCE [LARGE SCALE GENOMIC DNA]</scope>
    <source>
        <strain evidence="2 3">PYCC6329</strain>
    </source>
</reference>
<evidence type="ECO:0000256" key="1">
    <source>
        <dbReference type="SAM" id="MobiDB-lite"/>
    </source>
</evidence>
<dbReference type="RefSeq" id="XP_066088373.1">
    <property type="nucleotide sequence ID" value="XM_066232276.1"/>
</dbReference>
<sequence>MLSCFSDTKSTSYSQPVDPSAPRDSFAGSTNNDTIFIVERTRYRMTKALTGDGNNQELIITHEDGETAIDKKTAEILLQSAQAPYSSDGATFAIREKLFKTVYSQVEHLPDDPNWP</sequence>
<proteinExistence type="predicted"/>
<keyword evidence="3" id="KW-1185">Reference proteome</keyword>
<evidence type="ECO:0000313" key="3">
    <source>
        <dbReference type="Proteomes" id="UP001358614"/>
    </source>
</evidence>
<dbReference type="Proteomes" id="UP001358614">
    <property type="component" value="Chromosome 3"/>
</dbReference>
<dbReference type="GeneID" id="91107343"/>
<name>A0AAX4KVD0_9TREE</name>
<dbReference type="EMBL" id="CP144091">
    <property type="protein sequence ID" value="WWD10406.1"/>
    <property type="molecule type" value="Genomic_DNA"/>
</dbReference>
<evidence type="ECO:0000313" key="2">
    <source>
        <dbReference type="EMBL" id="WWD10406.1"/>
    </source>
</evidence>
<protein>
    <submittedName>
        <fullName evidence="2">Uncharacterized protein</fullName>
    </submittedName>
</protein>
<dbReference type="KEGG" id="ker:91107343"/>
<accession>A0AAX4KVD0</accession>